<proteinExistence type="inferred from homology"/>
<organism evidence="3 4">
    <name type="scientific">Pseudidiomarina gelatinasegens</name>
    <dbReference type="NCBI Taxonomy" id="2487740"/>
    <lineage>
        <taxon>Bacteria</taxon>
        <taxon>Pseudomonadati</taxon>
        <taxon>Pseudomonadota</taxon>
        <taxon>Gammaproteobacteria</taxon>
        <taxon>Alteromonadales</taxon>
        <taxon>Idiomarinaceae</taxon>
        <taxon>Pseudidiomarina</taxon>
    </lineage>
</organism>
<evidence type="ECO:0000313" key="3">
    <source>
        <dbReference type="EMBL" id="RWU09272.1"/>
    </source>
</evidence>
<keyword evidence="2" id="KW-0732">Signal</keyword>
<comment type="similarity">
    <text evidence="1">Belongs to the bacterial solute-binding protein 3 family.</text>
</comment>
<dbReference type="PANTHER" id="PTHR35936:SF6">
    <property type="entry name" value="AMINO ACID ABC TRANSPORTER SUBSTRATE-BINDING PAAT FAMILY PROTEIN"/>
    <property type="match status" value="1"/>
</dbReference>
<dbReference type="PANTHER" id="PTHR35936">
    <property type="entry name" value="MEMBRANE-BOUND LYTIC MUREIN TRANSGLYCOSYLASE F"/>
    <property type="match status" value="1"/>
</dbReference>
<dbReference type="Gene3D" id="3.40.190.10">
    <property type="entry name" value="Periplasmic binding protein-like II"/>
    <property type="match status" value="2"/>
</dbReference>
<protein>
    <submittedName>
        <fullName evidence="3">ABC transporter substrate-binding protein</fullName>
    </submittedName>
</protein>
<evidence type="ECO:0000313" key="4">
    <source>
        <dbReference type="Proteomes" id="UP000288789"/>
    </source>
</evidence>
<sequence>MRDLIKHIVYMLMVLITVGTSMPVQAQSSPNSATDQETTLTFREPDAGPVVYAVQEILEEAYAALGITLRYVDMPRNRSLVEANNGRIAGELGRYGELDDAFQNLKRVPFPLFAFEIVLVADRRNCGLCGINDVENLAFISGMQTVMQLLQDNNFTRPTVQALDIQQLNLMFTNNRVNAVLMNDFEARQLGYYDNPHLIITPMLSLIGYHYLHDNYAHLIPKLNAELERMHAEGRVTTIYREHNVAFERMSLFEQTPFYPTVSVTAGLMRDRTHVDGSGSYWDLMKRVFEPVTDKLELHTNSYQRAVLGLNENRFDVLVGGTQTQSSIKGVASYTHFDYDRDVHAFTLTQQAMDELLTARLERPVCFVAGYEYDTFFEAGLTYYRANNTLDCFAMLDMKRVGAVITFNDNTPDWNTTPYVEHKLREAYPIHVMFHDTPRGRELRDWFDKRMRELVHSGEIRELFDETMLQRSYLYRSLPASPN</sequence>
<dbReference type="OrthoDB" id="6838256at2"/>
<dbReference type="EMBL" id="RSFE01000006">
    <property type="protein sequence ID" value="RWU09272.1"/>
    <property type="molecule type" value="Genomic_DNA"/>
</dbReference>
<dbReference type="SUPFAM" id="SSF53850">
    <property type="entry name" value="Periplasmic binding protein-like II"/>
    <property type="match status" value="2"/>
</dbReference>
<feature type="signal peptide" evidence="2">
    <location>
        <begin position="1"/>
        <end position="26"/>
    </location>
</feature>
<evidence type="ECO:0000256" key="2">
    <source>
        <dbReference type="SAM" id="SignalP"/>
    </source>
</evidence>
<comment type="caution">
    <text evidence="3">The sequence shown here is derived from an EMBL/GenBank/DDBJ whole genome shotgun (WGS) entry which is preliminary data.</text>
</comment>
<reference evidence="3 4" key="1">
    <citation type="submission" date="2018-12" db="EMBL/GenBank/DDBJ databases">
        <authorList>
            <person name="Li A."/>
            <person name="Zhang M."/>
            <person name="Zhu H."/>
        </authorList>
    </citation>
    <scope>NUCLEOTIDE SEQUENCE [LARGE SCALE GENOMIC DNA]</scope>
    <source>
        <strain evidence="3 4">R04H25</strain>
    </source>
</reference>
<dbReference type="RefSeq" id="WP_128352610.1">
    <property type="nucleotide sequence ID" value="NZ_RSFE01000006.1"/>
</dbReference>
<dbReference type="Proteomes" id="UP000288789">
    <property type="component" value="Unassembled WGS sequence"/>
</dbReference>
<name>A0A443YYT4_9GAMM</name>
<feature type="chain" id="PRO_5019134486" evidence="2">
    <location>
        <begin position="27"/>
        <end position="483"/>
    </location>
</feature>
<dbReference type="AlphaFoldDB" id="A0A443YYT4"/>
<keyword evidence="4" id="KW-1185">Reference proteome</keyword>
<gene>
    <name evidence="3" type="ORF">EGC76_08720</name>
</gene>
<accession>A0A443YYT4</accession>
<evidence type="ECO:0000256" key="1">
    <source>
        <dbReference type="ARBA" id="ARBA00010333"/>
    </source>
</evidence>